<dbReference type="RefSeq" id="WP_160495858.1">
    <property type="nucleotide sequence ID" value="NZ_WUBI01000001.1"/>
</dbReference>
<evidence type="ECO:0000313" key="3">
    <source>
        <dbReference type="Proteomes" id="UP000460318"/>
    </source>
</evidence>
<evidence type="ECO:0000313" key="2">
    <source>
        <dbReference type="EMBL" id="MWV42241.1"/>
    </source>
</evidence>
<feature type="transmembrane region" description="Helical" evidence="1">
    <location>
        <begin position="52"/>
        <end position="69"/>
    </location>
</feature>
<proteinExistence type="predicted"/>
<protein>
    <submittedName>
        <fullName evidence="2">Uncharacterized protein</fullName>
    </submittedName>
</protein>
<keyword evidence="1" id="KW-0472">Membrane</keyword>
<dbReference type="AlphaFoldDB" id="A0A7X3IF91"/>
<keyword evidence="1" id="KW-1133">Transmembrane helix</keyword>
<accession>A0A7X3IF91</accession>
<sequence>MGLGILMILVGAPLITIGIWAIKDSDNWWFRMFKHILDDVEQNDVTLSSMKLRGVMALIVGILATFFGIQRCFL</sequence>
<keyword evidence="3" id="KW-1185">Reference proteome</keyword>
<gene>
    <name evidence="2" type="ORF">GRF59_01235</name>
</gene>
<feature type="transmembrane region" description="Helical" evidence="1">
    <location>
        <begin position="5"/>
        <end position="22"/>
    </location>
</feature>
<reference evidence="2 3" key="1">
    <citation type="submission" date="2019-12" db="EMBL/GenBank/DDBJ databases">
        <title>Paenibacillus sp. nov., an endophytic bacterium isolated from the stem of Dendrobium.</title>
        <authorList>
            <person name="Zhao R."/>
        </authorList>
    </citation>
    <scope>NUCLEOTIDE SEQUENCE [LARGE SCALE GENOMIC DNA]</scope>
    <source>
        <strain evidence="2 3">HJL G12</strain>
    </source>
</reference>
<evidence type="ECO:0000256" key="1">
    <source>
        <dbReference type="SAM" id="Phobius"/>
    </source>
</evidence>
<comment type="caution">
    <text evidence="2">The sequence shown here is derived from an EMBL/GenBank/DDBJ whole genome shotgun (WGS) entry which is preliminary data.</text>
</comment>
<dbReference type="Proteomes" id="UP000460318">
    <property type="component" value="Unassembled WGS sequence"/>
</dbReference>
<organism evidence="2 3">
    <name type="scientific">Paenibacillus dendrobii</name>
    <dbReference type="NCBI Taxonomy" id="2691084"/>
    <lineage>
        <taxon>Bacteria</taxon>
        <taxon>Bacillati</taxon>
        <taxon>Bacillota</taxon>
        <taxon>Bacilli</taxon>
        <taxon>Bacillales</taxon>
        <taxon>Paenibacillaceae</taxon>
        <taxon>Paenibacillus</taxon>
    </lineage>
</organism>
<name>A0A7X3IF91_9BACL</name>
<keyword evidence="1" id="KW-0812">Transmembrane</keyword>
<dbReference type="EMBL" id="WUBI01000001">
    <property type="protein sequence ID" value="MWV42241.1"/>
    <property type="molecule type" value="Genomic_DNA"/>
</dbReference>